<evidence type="ECO:0000313" key="3">
    <source>
        <dbReference type="EMBL" id="QBG37335.1"/>
    </source>
</evidence>
<feature type="chain" id="PRO_5020857282" evidence="2">
    <location>
        <begin position="27"/>
        <end position="161"/>
    </location>
</feature>
<accession>A0A4P6PC63</accession>
<proteinExistence type="predicted"/>
<dbReference type="EMBL" id="CP034759">
    <property type="protein sequence ID" value="QBG37335.1"/>
    <property type="molecule type" value="Genomic_DNA"/>
</dbReference>
<organism evidence="3 4">
    <name type="scientific">Litorilituus sediminis</name>
    <dbReference type="NCBI Taxonomy" id="718192"/>
    <lineage>
        <taxon>Bacteria</taxon>
        <taxon>Pseudomonadati</taxon>
        <taxon>Pseudomonadota</taxon>
        <taxon>Gammaproteobacteria</taxon>
        <taxon>Alteromonadales</taxon>
        <taxon>Colwelliaceae</taxon>
        <taxon>Litorilituus</taxon>
    </lineage>
</organism>
<evidence type="ECO:0000313" key="4">
    <source>
        <dbReference type="Proteomes" id="UP000290244"/>
    </source>
</evidence>
<evidence type="ECO:0000256" key="1">
    <source>
        <dbReference type="SAM" id="MobiDB-lite"/>
    </source>
</evidence>
<dbReference type="RefSeq" id="WP_130604001.1">
    <property type="nucleotide sequence ID" value="NZ_CP034759.1"/>
</dbReference>
<reference evidence="3 4" key="1">
    <citation type="submission" date="2018-12" db="EMBL/GenBank/DDBJ databases">
        <title>Complete genome of Litorilituus sediminis.</title>
        <authorList>
            <person name="Liu A."/>
            <person name="Rong J."/>
        </authorList>
    </citation>
    <scope>NUCLEOTIDE SEQUENCE [LARGE SCALE GENOMIC DNA]</scope>
    <source>
        <strain evidence="3 4">JCM 17549</strain>
    </source>
</reference>
<dbReference type="KEGG" id="lsd:EMK97_17115"/>
<dbReference type="AlphaFoldDB" id="A0A4P6PC63"/>
<evidence type="ECO:0000256" key="2">
    <source>
        <dbReference type="SAM" id="SignalP"/>
    </source>
</evidence>
<protein>
    <submittedName>
        <fullName evidence="3">Uncharacterized protein</fullName>
    </submittedName>
</protein>
<dbReference type="Proteomes" id="UP000290244">
    <property type="component" value="Chromosome"/>
</dbReference>
<sequence length="161" mass="17753">MSIKKLTIASSIIMTTLSSMPFTAKAEPADTRLISVTQADGSKINICRWGDEFSHGWETEEGYSVIKDEKTGLWFFAEQDGNGDLVSSSQRVKKGEKRAKSKALRRSGKAKQRNQQRRKQAHNKNVFSREHIDGNGAVNGGHASTLSKTSIQGTINVIKLC</sequence>
<keyword evidence="4" id="KW-1185">Reference proteome</keyword>
<feature type="region of interest" description="Disordered" evidence="1">
    <location>
        <begin position="86"/>
        <end position="145"/>
    </location>
</feature>
<feature type="compositionally biased region" description="Basic residues" evidence="1">
    <location>
        <begin position="91"/>
        <end position="122"/>
    </location>
</feature>
<keyword evidence="2" id="KW-0732">Signal</keyword>
<dbReference type="OrthoDB" id="5523924at2"/>
<gene>
    <name evidence="3" type="ORF">EMK97_17115</name>
</gene>
<name>A0A4P6PC63_9GAMM</name>
<feature type="signal peptide" evidence="2">
    <location>
        <begin position="1"/>
        <end position="26"/>
    </location>
</feature>